<evidence type="ECO:0000256" key="5">
    <source>
        <dbReference type="ARBA" id="ARBA00022692"/>
    </source>
</evidence>
<comment type="function">
    <text evidence="1">May play a role in the trafficking of a subset of G-protein coupled receptors.</text>
</comment>
<evidence type="ECO:0000256" key="9">
    <source>
        <dbReference type="SAM" id="Phobius"/>
    </source>
</evidence>
<keyword evidence="10" id="KW-1185">Reference proteome</keyword>
<feature type="compositionally biased region" description="Acidic residues" evidence="8">
    <location>
        <begin position="154"/>
        <end position="166"/>
    </location>
</feature>
<evidence type="ECO:0000256" key="3">
    <source>
        <dbReference type="ARBA" id="ARBA00010131"/>
    </source>
</evidence>
<keyword evidence="6 9" id="KW-1133">Transmembrane helix</keyword>
<evidence type="ECO:0000256" key="1">
    <source>
        <dbReference type="ARBA" id="ARBA00003891"/>
    </source>
</evidence>
<comment type="similarity">
    <text evidence="3">Belongs to the ODR-4 family.</text>
</comment>
<dbReference type="GO" id="GO:0016020">
    <property type="term" value="C:membrane"/>
    <property type="evidence" value="ECO:0007669"/>
    <property type="project" value="UniProtKB-SubCell"/>
</dbReference>
<dbReference type="GO" id="GO:0012505">
    <property type="term" value="C:endomembrane system"/>
    <property type="evidence" value="ECO:0007669"/>
    <property type="project" value="TreeGrafter"/>
</dbReference>
<dbReference type="PANTHER" id="PTHR33966:SF1">
    <property type="entry name" value="PROTEIN ODR-4 HOMOLOG"/>
    <property type="match status" value="1"/>
</dbReference>
<accession>A0AAJ7UG64</accession>
<feature type="compositionally biased region" description="Acidic residues" evidence="8">
    <location>
        <begin position="65"/>
        <end position="78"/>
    </location>
</feature>
<dbReference type="RefSeq" id="XP_032835692.1">
    <property type="nucleotide sequence ID" value="XM_032979801.1"/>
</dbReference>
<sequence>MAQTARLFVAEEAAERALSSAAATAPAEGRTGLLLGLAGNSSASSASSLSNRDVVLLAVPTPARDDDEEEEEEEEEDGERAGEAWAAEHARLVRRMLPGGIAILGVFLAFPSGGGGGDGDGGDTEKRQAKLRRLLFGMERALARGRPPQGRGGDDDDDDDDDDDGEADGKHRAALLAVGPSGRRWCSSYDVRDAQAPASRAEWRLRPKPPPHQQQQGATPLLVELRCTLHLELRAPLSPPGGRGGGASAAGALRAATRQLAGQLRRAVCLVDGRFLRDDEAIGPADGGGGGGGGRRRLKQQQQRPCPPIAVRILLPPPGAAAGAAAPGAGGPCPHGLLQIVGSASCRALVNPQRRPLLAGPALRALKADAVASLWTRFELLLEEEELVGAGREAAAVATALPRRVFVPVPGLWGARLCHFAFPDETAADCAARVGEVLGMDLGLAGAEEVEEAEEVVAMVVEEEEKAPGPIVTADGADGDGSGGACGPEAMRRRRRKEEEEDGRGGVRGEVGIAGRLCRSPPWLVVGAGVAVVAVVVLLLLYAAVAD</sequence>
<dbReference type="KEGG" id="pmrn:116957566"/>
<dbReference type="InterPro" id="IPR029454">
    <property type="entry name" value="ODR-4-like"/>
</dbReference>
<evidence type="ECO:0000313" key="10">
    <source>
        <dbReference type="Proteomes" id="UP001318040"/>
    </source>
</evidence>
<proteinExistence type="inferred from homology"/>
<reference evidence="11" key="1">
    <citation type="submission" date="2025-08" db="UniProtKB">
        <authorList>
            <consortium name="RefSeq"/>
        </authorList>
    </citation>
    <scope>IDENTIFICATION</scope>
    <source>
        <tissue evidence="11">Sperm</tissue>
    </source>
</reference>
<feature type="region of interest" description="Disordered" evidence="8">
    <location>
        <begin position="140"/>
        <end position="168"/>
    </location>
</feature>
<dbReference type="GO" id="GO:0008104">
    <property type="term" value="P:intracellular protein localization"/>
    <property type="evidence" value="ECO:0007669"/>
    <property type="project" value="TreeGrafter"/>
</dbReference>
<evidence type="ECO:0000256" key="7">
    <source>
        <dbReference type="ARBA" id="ARBA00023136"/>
    </source>
</evidence>
<evidence type="ECO:0000256" key="8">
    <source>
        <dbReference type="SAM" id="MobiDB-lite"/>
    </source>
</evidence>
<evidence type="ECO:0000256" key="4">
    <source>
        <dbReference type="ARBA" id="ARBA00020550"/>
    </source>
</evidence>
<feature type="transmembrane region" description="Helical" evidence="9">
    <location>
        <begin position="523"/>
        <end position="545"/>
    </location>
</feature>
<gene>
    <name evidence="11" type="primary">ODR4</name>
</gene>
<organism evidence="10 11">
    <name type="scientific">Petromyzon marinus</name>
    <name type="common">Sea lamprey</name>
    <dbReference type="NCBI Taxonomy" id="7757"/>
    <lineage>
        <taxon>Eukaryota</taxon>
        <taxon>Metazoa</taxon>
        <taxon>Chordata</taxon>
        <taxon>Craniata</taxon>
        <taxon>Vertebrata</taxon>
        <taxon>Cyclostomata</taxon>
        <taxon>Hyperoartia</taxon>
        <taxon>Petromyzontiformes</taxon>
        <taxon>Petromyzontidae</taxon>
        <taxon>Petromyzon</taxon>
    </lineage>
</organism>
<dbReference type="PANTHER" id="PTHR33966">
    <property type="entry name" value="PROTEIN ODR-4 HOMOLOG"/>
    <property type="match status" value="1"/>
</dbReference>
<evidence type="ECO:0000256" key="6">
    <source>
        <dbReference type="ARBA" id="ARBA00022989"/>
    </source>
</evidence>
<feature type="region of interest" description="Disordered" evidence="8">
    <location>
        <begin position="281"/>
        <end position="302"/>
    </location>
</feature>
<protein>
    <recommendedName>
        <fullName evidence="4">Protein odr-4 homolog</fullName>
    </recommendedName>
</protein>
<evidence type="ECO:0000256" key="2">
    <source>
        <dbReference type="ARBA" id="ARBA00004370"/>
    </source>
</evidence>
<evidence type="ECO:0000313" key="11">
    <source>
        <dbReference type="RefSeq" id="XP_032835692.1"/>
    </source>
</evidence>
<dbReference type="Proteomes" id="UP001318040">
    <property type="component" value="Chromosome 77"/>
</dbReference>
<name>A0AAJ7UG64_PETMA</name>
<feature type="region of interest" description="Disordered" evidence="8">
    <location>
        <begin position="470"/>
        <end position="506"/>
    </location>
</feature>
<keyword evidence="5 9" id="KW-0812">Transmembrane</keyword>
<keyword evidence="7 9" id="KW-0472">Membrane</keyword>
<feature type="region of interest" description="Disordered" evidence="8">
    <location>
        <begin position="60"/>
        <end position="83"/>
    </location>
</feature>
<dbReference type="AlphaFoldDB" id="A0AAJ7UG64"/>
<dbReference type="CTD" id="54953"/>
<dbReference type="Pfam" id="PF14778">
    <property type="entry name" value="ODR4-like"/>
    <property type="match status" value="1"/>
</dbReference>
<comment type="subcellular location">
    <subcellularLocation>
        <location evidence="2">Membrane</location>
    </subcellularLocation>
</comment>